<dbReference type="VEuPathDB" id="FungiDB:Z519_08924"/>
<dbReference type="AlphaFoldDB" id="A0A0D2HHM0"/>
<protein>
    <submittedName>
        <fullName evidence="2">Uncharacterized protein</fullName>
    </submittedName>
</protein>
<proteinExistence type="predicted"/>
<reference evidence="2" key="1">
    <citation type="submission" date="2015-01" db="EMBL/GenBank/DDBJ databases">
        <title>The Genome Sequence of Cladophialophora bantiana CBS 173.52.</title>
        <authorList>
            <consortium name="The Broad Institute Genomics Platform"/>
            <person name="Cuomo C."/>
            <person name="de Hoog S."/>
            <person name="Gorbushina A."/>
            <person name="Stielow B."/>
            <person name="Teixiera M."/>
            <person name="Abouelleil A."/>
            <person name="Chapman S.B."/>
            <person name="Priest M."/>
            <person name="Young S.K."/>
            <person name="Wortman J."/>
            <person name="Nusbaum C."/>
            <person name="Birren B."/>
        </authorList>
    </citation>
    <scope>NUCLEOTIDE SEQUENCE [LARGE SCALE GENOMIC DNA]</scope>
    <source>
        <strain evidence="2">CBS 173.52</strain>
    </source>
</reference>
<evidence type="ECO:0000313" key="2">
    <source>
        <dbReference type="EMBL" id="KIW90280.1"/>
    </source>
</evidence>
<keyword evidence="1" id="KW-0472">Membrane</keyword>
<dbReference type="RefSeq" id="XP_016616949.1">
    <property type="nucleotide sequence ID" value="XM_016766651.1"/>
</dbReference>
<feature type="transmembrane region" description="Helical" evidence="1">
    <location>
        <begin position="155"/>
        <end position="174"/>
    </location>
</feature>
<dbReference type="OrthoDB" id="3546297at2759"/>
<name>A0A0D2HHM0_CLAB1</name>
<dbReference type="GeneID" id="27701852"/>
<dbReference type="EMBL" id="KN846993">
    <property type="protein sequence ID" value="KIW90280.1"/>
    <property type="molecule type" value="Genomic_DNA"/>
</dbReference>
<feature type="transmembrane region" description="Helical" evidence="1">
    <location>
        <begin position="186"/>
        <end position="206"/>
    </location>
</feature>
<sequence length="209" mass="23081">MEQLYDDAPDNKFGAIGFLSFARLHHLNLHYFEVELARELKDLKTQGNTGETQIMKIRKLLREYNEAIKDYETVLGRNRQPPKGILTSFHQALLPHLKELINESAYIWENGYIYLPTTTQWANELFGRIFGALFGRLALITPMLIMAINTSQTKSLITASLATIVMALVVASVASGPDSWKDVVGITAAFAAVLVVFVGTSTGTSASSS</sequence>
<keyword evidence="1" id="KW-0812">Transmembrane</keyword>
<dbReference type="HOGENOM" id="CLU_068911_0_0_1"/>
<accession>A0A0D2HHM0</accession>
<keyword evidence="1" id="KW-1133">Transmembrane helix</keyword>
<gene>
    <name evidence="2" type="ORF">Z519_08924</name>
</gene>
<organism evidence="2 3">
    <name type="scientific">Cladophialophora bantiana (strain ATCC 10958 / CBS 173.52 / CDC B-1940 / NIH 8579)</name>
    <name type="common">Xylohypha bantiana</name>
    <dbReference type="NCBI Taxonomy" id="1442370"/>
    <lineage>
        <taxon>Eukaryota</taxon>
        <taxon>Fungi</taxon>
        <taxon>Dikarya</taxon>
        <taxon>Ascomycota</taxon>
        <taxon>Pezizomycotina</taxon>
        <taxon>Eurotiomycetes</taxon>
        <taxon>Chaetothyriomycetidae</taxon>
        <taxon>Chaetothyriales</taxon>
        <taxon>Herpotrichiellaceae</taxon>
        <taxon>Cladophialophora</taxon>
    </lineage>
</organism>
<dbReference type="Proteomes" id="UP000053789">
    <property type="component" value="Unassembled WGS sequence"/>
</dbReference>
<feature type="transmembrane region" description="Helical" evidence="1">
    <location>
        <begin position="125"/>
        <end position="148"/>
    </location>
</feature>
<evidence type="ECO:0000256" key="1">
    <source>
        <dbReference type="SAM" id="Phobius"/>
    </source>
</evidence>
<evidence type="ECO:0000313" key="3">
    <source>
        <dbReference type="Proteomes" id="UP000053789"/>
    </source>
</evidence>
<keyword evidence="3" id="KW-1185">Reference proteome</keyword>